<keyword evidence="4" id="KW-1185">Reference proteome</keyword>
<dbReference type="GO" id="GO:0016853">
    <property type="term" value="F:isomerase activity"/>
    <property type="evidence" value="ECO:0007669"/>
    <property type="project" value="UniProtKB-KW"/>
</dbReference>
<name>A0A8J2L0X5_9HEXA</name>
<feature type="domain" description="ACB" evidence="2">
    <location>
        <begin position="39"/>
        <end position="123"/>
    </location>
</feature>
<keyword evidence="1" id="KW-0413">Isomerase</keyword>
<feature type="non-terminal residue" evidence="3">
    <location>
        <position position="1"/>
    </location>
</feature>
<dbReference type="Pfam" id="PF00378">
    <property type="entry name" value="ECH_1"/>
    <property type="match status" value="1"/>
</dbReference>
<dbReference type="InterPro" id="IPR051053">
    <property type="entry name" value="ECH/Chromodomain_protein"/>
</dbReference>
<proteinExistence type="predicted"/>
<evidence type="ECO:0000256" key="1">
    <source>
        <dbReference type="ARBA" id="ARBA00023235"/>
    </source>
</evidence>
<dbReference type="GO" id="GO:0000062">
    <property type="term" value="F:fatty-acyl-CoA binding"/>
    <property type="evidence" value="ECO:0007669"/>
    <property type="project" value="InterPro"/>
</dbReference>
<gene>
    <name evidence="3" type="ORF">AFUS01_LOCUS34565</name>
</gene>
<sequence length="269" mass="28733">MRIGSLVYQCSSRGLKSGALRRPNVFSSPVQFARPMSSIADKFAESQAKLKSVSDQGNDVKLKLYGLYKQATVGKNTTKKPGVMDFVGKAKWDAWTAAGDISQEEAQKQYIAVVEGLLKESGSAGADSAPKSVAGPGLTIEVKDGVRTIKLNRPEKRNALTAEMYDAIGNSLTEANTDSATKVVVLTGTGEYFCSGNDLSNFTITTDIKATADGARERLKKYVASYIDCQKPLIILVNGPAVGIAVTIFGLADIVYATEKAHFTTPFSS</sequence>
<protein>
    <recommendedName>
        <fullName evidence="2">ACB domain-containing protein</fullName>
    </recommendedName>
</protein>
<reference evidence="3" key="1">
    <citation type="submission" date="2021-06" db="EMBL/GenBank/DDBJ databases">
        <authorList>
            <person name="Hodson N. C."/>
            <person name="Mongue J. A."/>
            <person name="Jaron S. K."/>
        </authorList>
    </citation>
    <scope>NUCLEOTIDE SEQUENCE</scope>
</reference>
<comment type="caution">
    <text evidence="3">The sequence shown here is derived from an EMBL/GenBank/DDBJ whole genome shotgun (WGS) entry which is preliminary data.</text>
</comment>
<evidence type="ECO:0000313" key="4">
    <source>
        <dbReference type="Proteomes" id="UP000708208"/>
    </source>
</evidence>
<dbReference type="PROSITE" id="PS51228">
    <property type="entry name" value="ACB_2"/>
    <property type="match status" value="1"/>
</dbReference>
<dbReference type="OrthoDB" id="10254927at2759"/>
<dbReference type="AlphaFoldDB" id="A0A8J2L0X5"/>
<accession>A0A8J2L0X5</accession>
<organism evidence="3 4">
    <name type="scientific">Allacma fusca</name>
    <dbReference type="NCBI Taxonomy" id="39272"/>
    <lineage>
        <taxon>Eukaryota</taxon>
        <taxon>Metazoa</taxon>
        <taxon>Ecdysozoa</taxon>
        <taxon>Arthropoda</taxon>
        <taxon>Hexapoda</taxon>
        <taxon>Collembola</taxon>
        <taxon>Symphypleona</taxon>
        <taxon>Sminthuridae</taxon>
        <taxon>Allacma</taxon>
    </lineage>
</organism>
<dbReference type="Pfam" id="PF00887">
    <property type="entry name" value="ACBP"/>
    <property type="match status" value="1"/>
</dbReference>
<evidence type="ECO:0000313" key="3">
    <source>
        <dbReference type="EMBL" id="CAG7824408.1"/>
    </source>
</evidence>
<dbReference type="EMBL" id="CAJVCH010532720">
    <property type="protein sequence ID" value="CAG7824408.1"/>
    <property type="molecule type" value="Genomic_DNA"/>
</dbReference>
<dbReference type="PANTHER" id="PTHR43684:SF1">
    <property type="entry name" value="ENOYL-COA DELTA ISOMERASE 2"/>
    <property type="match status" value="1"/>
</dbReference>
<dbReference type="PANTHER" id="PTHR43684">
    <property type="match status" value="1"/>
</dbReference>
<dbReference type="InterPro" id="IPR000582">
    <property type="entry name" value="Acyl-CoA-binding_protein"/>
</dbReference>
<dbReference type="CDD" id="cd06558">
    <property type="entry name" value="crotonase-like"/>
    <property type="match status" value="1"/>
</dbReference>
<dbReference type="Proteomes" id="UP000708208">
    <property type="component" value="Unassembled WGS sequence"/>
</dbReference>
<dbReference type="InterPro" id="IPR001753">
    <property type="entry name" value="Enoyl-CoA_hydra/iso"/>
</dbReference>
<evidence type="ECO:0000259" key="2">
    <source>
        <dbReference type="PROSITE" id="PS51228"/>
    </source>
</evidence>